<dbReference type="STRING" id="67767.A0A0J7KG86"/>
<dbReference type="EMBL" id="LBMM01007932">
    <property type="protein sequence ID" value="KMQ89292.1"/>
    <property type="molecule type" value="Genomic_DNA"/>
</dbReference>
<dbReference type="PaxDb" id="67767-A0A0J7KG86"/>
<evidence type="ECO:0000313" key="2">
    <source>
        <dbReference type="Proteomes" id="UP000036403"/>
    </source>
</evidence>
<protein>
    <submittedName>
        <fullName evidence="1">Pro-pol polyprotein</fullName>
    </submittedName>
</protein>
<dbReference type="AlphaFoldDB" id="A0A0J7KG86"/>
<dbReference type="Proteomes" id="UP000036403">
    <property type="component" value="Unassembled WGS sequence"/>
</dbReference>
<organism evidence="1 2">
    <name type="scientific">Lasius niger</name>
    <name type="common">Black garden ant</name>
    <dbReference type="NCBI Taxonomy" id="67767"/>
    <lineage>
        <taxon>Eukaryota</taxon>
        <taxon>Metazoa</taxon>
        <taxon>Ecdysozoa</taxon>
        <taxon>Arthropoda</taxon>
        <taxon>Hexapoda</taxon>
        <taxon>Insecta</taxon>
        <taxon>Pterygota</taxon>
        <taxon>Neoptera</taxon>
        <taxon>Endopterygota</taxon>
        <taxon>Hymenoptera</taxon>
        <taxon>Apocrita</taxon>
        <taxon>Aculeata</taxon>
        <taxon>Formicoidea</taxon>
        <taxon>Formicidae</taxon>
        <taxon>Formicinae</taxon>
        <taxon>Lasius</taxon>
        <taxon>Lasius</taxon>
    </lineage>
</organism>
<dbReference type="PANTHER" id="PTHR37984:SF15">
    <property type="entry name" value="INTEGRASE CATALYTIC DOMAIN-CONTAINING PROTEIN"/>
    <property type="match status" value="1"/>
</dbReference>
<dbReference type="Gene3D" id="3.30.420.10">
    <property type="entry name" value="Ribonuclease H-like superfamily/Ribonuclease H"/>
    <property type="match status" value="1"/>
</dbReference>
<keyword evidence="2" id="KW-1185">Reference proteome</keyword>
<dbReference type="SUPFAM" id="SSF53098">
    <property type="entry name" value="Ribonuclease H-like"/>
    <property type="match status" value="1"/>
</dbReference>
<dbReference type="InterPro" id="IPR012337">
    <property type="entry name" value="RNaseH-like_sf"/>
</dbReference>
<sequence>MVHGLSHPNKRVTSNLIHRCFVWPFIKKGIRTKTCLQCQLNKVGGHNKTQDTHISVPDERFRHIHLDIVGPLRPSRGKSYMLTMIDRFTSWPEAIPLENVAADTIAAAFINIGSADSAVRKPLPQIRVRNSKPSCSQP</sequence>
<gene>
    <name evidence="1" type="ORF">RF55_11092</name>
</gene>
<accession>A0A0J7KG86</accession>
<comment type="caution">
    <text evidence="1">The sequence shown here is derived from an EMBL/GenBank/DDBJ whole genome shotgun (WGS) entry which is preliminary data.</text>
</comment>
<dbReference type="OrthoDB" id="422540at2759"/>
<dbReference type="PANTHER" id="PTHR37984">
    <property type="entry name" value="PROTEIN CBG26694"/>
    <property type="match status" value="1"/>
</dbReference>
<name>A0A0J7KG86_LASNI</name>
<proteinExistence type="predicted"/>
<dbReference type="InterPro" id="IPR050951">
    <property type="entry name" value="Retrovirus_Pol_polyprotein"/>
</dbReference>
<evidence type="ECO:0000313" key="1">
    <source>
        <dbReference type="EMBL" id="KMQ89292.1"/>
    </source>
</evidence>
<dbReference type="GO" id="GO:0003676">
    <property type="term" value="F:nucleic acid binding"/>
    <property type="evidence" value="ECO:0007669"/>
    <property type="project" value="InterPro"/>
</dbReference>
<dbReference type="InterPro" id="IPR036397">
    <property type="entry name" value="RNaseH_sf"/>
</dbReference>
<reference evidence="1 2" key="1">
    <citation type="submission" date="2015-04" db="EMBL/GenBank/DDBJ databases">
        <title>Lasius niger genome sequencing.</title>
        <authorList>
            <person name="Konorov E.A."/>
            <person name="Nikitin M.A."/>
            <person name="Kirill M.V."/>
            <person name="Chang P."/>
        </authorList>
    </citation>
    <scope>NUCLEOTIDE SEQUENCE [LARGE SCALE GENOMIC DNA]</scope>
    <source>
        <tissue evidence="1">Whole</tissue>
    </source>
</reference>